<dbReference type="AlphaFoldDB" id="A0A382R5N2"/>
<feature type="compositionally biased region" description="Low complexity" evidence="1">
    <location>
        <begin position="261"/>
        <end position="277"/>
    </location>
</feature>
<reference evidence="3" key="1">
    <citation type="submission" date="2018-05" db="EMBL/GenBank/DDBJ databases">
        <authorList>
            <person name="Lanie J.A."/>
            <person name="Ng W.-L."/>
            <person name="Kazmierczak K.M."/>
            <person name="Andrzejewski T.M."/>
            <person name="Davidsen T.M."/>
            <person name="Wayne K.J."/>
            <person name="Tettelin H."/>
            <person name="Glass J.I."/>
            <person name="Rusch D."/>
            <person name="Podicherti R."/>
            <person name="Tsui H.-C.T."/>
            <person name="Winkler M.E."/>
        </authorList>
    </citation>
    <scope>NUCLEOTIDE SEQUENCE</scope>
</reference>
<evidence type="ECO:0000256" key="1">
    <source>
        <dbReference type="SAM" id="MobiDB-lite"/>
    </source>
</evidence>
<dbReference type="SUPFAM" id="SSF54523">
    <property type="entry name" value="Pili subunits"/>
    <property type="match status" value="2"/>
</dbReference>
<proteinExistence type="predicted"/>
<protein>
    <recommendedName>
        <fullName evidence="4">Prepilin-type N-terminal cleavage/methylation domain-containing protein</fullName>
    </recommendedName>
</protein>
<feature type="transmembrane region" description="Helical" evidence="2">
    <location>
        <begin position="22"/>
        <end position="44"/>
    </location>
</feature>
<gene>
    <name evidence="3" type="ORF">METZ01_LOCUS345860</name>
</gene>
<organism evidence="3">
    <name type="scientific">marine metagenome</name>
    <dbReference type="NCBI Taxonomy" id="408172"/>
    <lineage>
        <taxon>unclassified sequences</taxon>
        <taxon>metagenomes</taxon>
        <taxon>ecological metagenomes</taxon>
    </lineage>
</organism>
<keyword evidence="2" id="KW-0472">Membrane</keyword>
<dbReference type="EMBL" id="UINC01119292">
    <property type="protein sequence ID" value="SVC93006.1"/>
    <property type="molecule type" value="Genomic_DNA"/>
</dbReference>
<feature type="region of interest" description="Disordered" evidence="1">
    <location>
        <begin position="145"/>
        <end position="166"/>
    </location>
</feature>
<dbReference type="InterPro" id="IPR045584">
    <property type="entry name" value="Pilin-like"/>
</dbReference>
<accession>A0A382R5N2</accession>
<dbReference type="InterPro" id="IPR012902">
    <property type="entry name" value="N_methyl_site"/>
</dbReference>
<feature type="region of interest" description="Disordered" evidence="1">
    <location>
        <begin position="258"/>
        <end position="277"/>
    </location>
</feature>
<evidence type="ECO:0000313" key="3">
    <source>
        <dbReference type="EMBL" id="SVC93006.1"/>
    </source>
</evidence>
<keyword evidence="2" id="KW-0812">Transmembrane</keyword>
<sequence length="277" mass="30723">MDTQKNCVENCTVEPGFTLVELLVSVTIMMIMGGAAYSTFNSVIKIYQKSGTRMILTQKCRIALDYITTDLSNLQAIEGDENLLIVSQDNPSEEAIGDQDLVSFVTLLPSDPDPVLSQLNASNEQEEEQQESLMTDVKRVAYYIGPDPTGLEEDSEERGSRLTDGSQEDQQIVLLRITTTSLDPETVILPLLESGTLPVEDEEGNPIQVDVVPLIDQILSFDLKYYDGEELYDSWEDEEQIPKAIQVTISMSADADQIEGQSQDIQASQDIQNNMVT</sequence>
<name>A0A382R5N2_9ZZZZ</name>
<keyword evidence="2" id="KW-1133">Transmembrane helix</keyword>
<evidence type="ECO:0008006" key="4">
    <source>
        <dbReference type="Google" id="ProtNLM"/>
    </source>
</evidence>
<dbReference type="Pfam" id="PF07963">
    <property type="entry name" value="N_methyl"/>
    <property type="match status" value="1"/>
</dbReference>
<feature type="non-terminal residue" evidence="3">
    <location>
        <position position="277"/>
    </location>
</feature>
<evidence type="ECO:0000256" key="2">
    <source>
        <dbReference type="SAM" id="Phobius"/>
    </source>
</evidence>